<dbReference type="EMBL" id="HBIV01043817">
    <property type="protein sequence ID" value="CAE0678979.1"/>
    <property type="molecule type" value="Transcribed_RNA"/>
</dbReference>
<dbReference type="InterPro" id="IPR027370">
    <property type="entry name" value="Znf-RING_euk"/>
</dbReference>
<feature type="compositionally biased region" description="Basic and acidic residues" evidence="5">
    <location>
        <begin position="16"/>
        <end position="30"/>
    </location>
</feature>
<feature type="transmembrane region" description="Helical" evidence="6">
    <location>
        <begin position="371"/>
        <end position="390"/>
    </location>
</feature>
<feature type="region of interest" description="Disordered" evidence="5">
    <location>
        <begin position="72"/>
        <end position="92"/>
    </location>
</feature>
<dbReference type="AlphaFoldDB" id="A0A7S3ZCG9"/>
<protein>
    <recommendedName>
        <fullName evidence="7">RING-type domain-containing protein</fullName>
    </recommendedName>
</protein>
<evidence type="ECO:0000256" key="4">
    <source>
        <dbReference type="PROSITE-ProRule" id="PRU00175"/>
    </source>
</evidence>
<feature type="region of interest" description="Disordered" evidence="5">
    <location>
        <begin position="1"/>
        <end position="57"/>
    </location>
</feature>
<evidence type="ECO:0000259" key="7">
    <source>
        <dbReference type="PROSITE" id="PS50089"/>
    </source>
</evidence>
<dbReference type="PANTHER" id="PTHR23327">
    <property type="entry name" value="RING FINGER PROTEIN 127"/>
    <property type="match status" value="1"/>
</dbReference>
<feature type="transmembrane region" description="Helical" evidence="6">
    <location>
        <begin position="334"/>
        <end position="351"/>
    </location>
</feature>
<evidence type="ECO:0000256" key="3">
    <source>
        <dbReference type="ARBA" id="ARBA00022833"/>
    </source>
</evidence>
<organism evidence="8">
    <name type="scientific">Lotharella globosa</name>
    <dbReference type="NCBI Taxonomy" id="91324"/>
    <lineage>
        <taxon>Eukaryota</taxon>
        <taxon>Sar</taxon>
        <taxon>Rhizaria</taxon>
        <taxon>Cercozoa</taxon>
        <taxon>Chlorarachniophyceae</taxon>
        <taxon>Lotharella</taxon>
    </lineage>
</organism>
<feature type="compositionally biased region" description="Basic and acidic residues" evidence="5">
    <location>
        <begin position="72"/>
        <end position="89"/>
    </location>
</feature>
<evidence type="ECO:0000256" key="2">
    <source>
        <dbReference type="ARBA" id="ARBA00022771"/>
    </source>
</evidence>
<dbReference type="GO" id="GO:0061630">
    <property type="term" value="F:ubiquitin protein ligase activity"/>
    <property type="evidence" value="ECO:0007669"/>
    <property type="project" value="TreeGrafter"/>
</dbReference>
<dbReference type="SUPFAM" id="SSF57850">
    <property type="entry name" value="RING/U-box"/>
    <property type="match status" value="1"/>
</dbReference>
<dbReference type="PROSITE" id="PS50089">
    <property type="entry name" value="ZF_RING_2"/>
    <property type="match status" value="1"/>
</dbReference>
<reference evidence="8" key="1">
    <citation type="submission" date="2021-01" db="EMBL/GenBank/DDBJ databases">
        <authorList>
            <person name="Corre E."/>
            <person name="Pelletier E."/>
            <person name="Niang G."/>
            <person name="Scheremetjew M."/>
            <person name="Finn R."/>
            <person name="Kale V."/>
            <person name="Holt S."/>
            <person name="Cochrane G."/>
            <person name="Meng A."/>
            <person name="Brown T."/>
            <person name="Cohen L."/>
        </authorList>
    </citation>
    <scope>NUCLEOTIDE SEQUENCE</scope>
    <source>
        <strain evidence="8">CCCM811</strain>
    </source>
</reference>
<keyword evidence="6" id="KW-1133">Transmembrane helix</keyword>
<evidence type="ECO:0000256" key="1">
    <source>
        <dbReference type="ARBA" id="ARBA00022723"/>
    </source>
</evidence>
<keyword evidence="3" id="KW-0862">Zinc</keyword>
<evidence type="ECO:0000256" key="6">
    <source>
        <dbReference type="SAM" id="Phobius"/>
    </source>
</evidence>
<feature type="transmembrane region" description="Helical" evidence="6">
    <location>
        <begin position="402"/>
        <end position="423"/>
    </location>
</feature>
<keyword evidence="1" id="KW-0479">Metal-binding</keyword>
<keyword evidence="6" id="KW-0812">Transmembrane</keyword>
<proteinExistence type="predicted"/>
<feature type="transmembrane region" description="Helical" evidence="6">
    <location>
        <begin position="253"/>
        <end position="270"/>
    </location>
</feature>
<dbReference type="Pfam" id="PF13445">
    <property type="entry name" value="zf-RING_UBOX"/>
    <property type="match status" value="1"/>
</dbReference>
<dbReference type="Gene3D" id="3.30.40.10">
    <property type="entry name" value="Zinc/RING finger domain, C3HC4 (zinc finger)"/>
    <property type="match status" value="1"/>
</dbReference>
<keyword evidence="2 4" id="KW-0863">Zinc-finger</keyword>
<keyword evidence="6" id="KW-0472">Membrane</keyword>
<dbReference type="CDD" id="cd16449">
    <property type="entry name" value="RING-HC"/>
    <property type="match status" value="1"/>
</dbReference>
<dbReference type="InterPro" id="IPR017907">
    <property type="entry name" value="Znf_RING_CS"/>
</dbReference>
<sequence>MRRRLTKRSRSWTPRDFNEYHKSRRDDDLPKRRRTLGMQFVPEEEKKNPEVAGSGSGLNILLNDVEESARGGFQEDKKHLDDGVEEKRNTKAASTIDDRSILECPVCRQLLDNPVTLKCGHSLCEECMISYLESGIGRCRCPAGCQTPIPFNLPPVNITLRRMIQTRFPAASEEKEETEDGKALYLRKEMIKNSAAICALLREGSEGRQLEVIRRDIRYARAQDLVARQNAVRMGLTREGNAAGNVPTGNMPVTIMWMFALVVCTVWASASSKMADGLWLDWDKVRQKGGLEYIRMLTTFVTMGKRSDILMSSFSLSRLHFQKTYEREVGTAKYLRVMASGIVIILLYDYIYREQERGIHFLSHQLILHMFTNYCLEKPVLLFFLLWLAQCESFFDGRPSRSMWMFILMILPSLLGHVIWNFPRMTRALARRMEDRRAHDRLD</sequence>
<accession>A0A7S3ZCG9</accession>
<evidence type="ECO:0000313" key="8">
    <source>
        <dbReference type="EMBL" id="CAE0678979.1"/>
    </source>
</evidence>
<dbReference type="GO" id="GO:0008270">
    <property type="term" value="F:zinc ion binding"/>
    <property type="evidence" value="ECO:0007669"/>
    <property type="project" value="UniProtKB-KW"/>
</dbReference>
<feature type="compositionally biased region" description="Basic residues" evidence="5">
    <location>
        <begin position="1"/>
        <end position="10"/>
    </location>
</feature>
<gene>
    <name evidence="8" type="ORF">LGLO00237_LOCUS30761</name>
</gene>
<dbReference type="InterPro" id="IPR001841">
    <property type="entry name" value="Znf_RING"/>
</dbReference>
<dbReference type="PANTHER" id="PTHR23327:SF42">
    <property type="entry name" value="LON PEPTIDASE N-TERMINAL DOMAIN AND RING FINGER PROTEIN C14F5.10C"/>
    <property type="match status" value="1"/>
</dbReference>
<evidence type="ECO:0000256" key="5">
    <source>
        <dbReference type="SAM" id="MobiDB-lite"/>
    </source>
</evidence>
<dbReference type="InterPro" id="IPR013083">
    <property type="entry name" value="Znf_RING/FYVE/PHD"/>
</dbReference>
<name>A0A7S3ZCG9_9EUKA</name>
<dbReference type="PROSITE" id="PS00518">
    <property type="entry name" value="ZF_RING_1"/>
    <property type="match status" value="1"/>
</dbReference>
<feature type="domain" description="RING-type" evidence="7">
    <location>
        <begin position="104"/>
        <end position="142"/>
    </location>
</feature>